<keyword evidence="1" id="KW-1133">Transmembrane helix</keyword>
<keyword evidence="4" id="KW-1185">Reference proteome</keyword>
<keyword evidence="1" id="KW-0812">Transmembrane</keyword>
<proteinExistence type="predicted"/>
<gene>
    <name evidence="3" type="ORF">EVOR1521_LOCUS29262</name>
</gene>
<evidence type="ECO:0000313" key="3">
    <source>
        <dbReference type="EMBL" id="CAJ1407617.1"/>
    </source>
</evidence>
<feature type="transmembrane region" description="Helical" evidence="1">
    <location>
        <begin position="170"/>
        <end position="194"/>
    </location>
</feature>
<feature type="signal peptide" evidence="2">
    <location>
        <begin position="1"/>
        <end position="19"/>
    </location>
</feature>
<keyword evidence="1" id="KW-0472">Membrane</keyword>
<name>A0AA36NHR3_9DINO</name>
<keyword evidence="2" id="KW-0732">Signal</keyword>
<accession>A0AA36NHR3</accession>
<organism evidence="3 4">
    <name type="scientific">Effrenium voratum</name>
    <dbReference type="NCBI Taxonomy" id="2562239"/>
    <lineage>
        <taxon>Eukaryota</taxon>
        <taxon>Sar</taxon>
        <taxon>Alveolata</taxon>
        <taxon>Dinophyceae</taxon>
        <taxon>Suessiales</taxon>
        <taxon>Symbiodiniaceae</taxon>
        <taxon>Effrenium</taxon>
    </lineage>
</organism>
<dbReference type="Proteomes" id="UP001178507">
    <property type="component" value="Unassembled WGS sequence"/>
</dbReference>
<evidence type="ECO:0000313" key="4">
    <source>
        <dbReference type="Proteomes" id="UP001178507"/>
    </source>
</evidence>
<reference evidence="3" key="1">
    <citation type="submission" date="2023-08" db="EMBL/GenBank/DDBJ databases">
        <authorList>
            <person name="Chen Y."/>
            <person name="Shah S."/>
            <person name="Dougan E. K."/>
            <person name="Thang M."/>
            <person name="Chan C."/>
        </authorList>
    </citation>
    <scope>NUCLEOTIDE SEQUENCE</scope>
</reference>
<comment type="caution">
    <text evidence="3">The sequence shown here is derived from an EMBL/GenBank/DDBJ whole genome shotgun (WGS) entry which is preliminary data.</text>
</comment>
<dbReference type="AlphaFoldDB" id="A0AA36NHR3"/>
<sequence length="207" mass="22045">MSRQMLALICLARLDPLQAAGNCAKLAGCINMEGGDQVRPILTGEQSFTEADGSCTFGHVAQDAECKPGPGCGYTLFECLCISREIAEMNSLGARQARLLCGAAAAVVSCGVWLCVFLARRPCQHRARIMPGGIFPETIGSSDRFTPVCVEQAPVIAEEMAKQPKKWDMLTWTLVGALPAICMAVGVAVIISGLSIQVGEYYNGCRI</sequence>
<evidence type="ECO:0000256" key="2">
    <source>
        <dbReference type="SAM" id="SignalP"/>
    </source>
</evidence>
<feature type="chain" id="PRO_5041243792" evidence="2">
    <location>
        <begin position="20"/>
        <end position="207"/>
    </location>
</feature>
<feature type="transmembrane region" description="Helical" evidence="1">
    <location>
        <begin position="97"/>
        <end position="119"/>
    </location>
</feature>
<protein>
    <submittedName>
        <fullName evidence="3">Uncharacterized protein</fullName>
    </submittedName>
</protein>
<dbReference type="EMBL" id="CAUJNA010003681">
    <property type="protein sequence ID" value="CAJ1407617.1"/>
    <property type="molecule type" value="Genomic_DNA"/>
</dbReference>
<evidence type="ECO:0000256" key="1">
    <source>
        <dbReference type="SAM" id="Phobius"/>
    </source>
</evidence>